<keyword evidence="1" id="KW-0413">Isomerase</keyword>
<feature type="domain" description="4-oxalocrotonate tautomerase-like" evidence="3">
    <location>
        <begin position="2"/>
        <end position="56"/>
    </location>
</feature>
<accession>A0AAQ1JY75</accession>
<gene>
    <name evidence="4" type="ORF">C7400_13563</name>
    <name evidence="5" type="ORF">SAMN05216550_12963</name>
</gene>
<comment type="caution">
    <text evidence="5">The sequence shown here is derived from an EMBL/GenBank/DDBJ whole genome shotgun (WGS) entry which is preliminary data.</text>
</comment>
<sequence length="76" mass="8037">MPLVQISLLEGRSDDLIKSCIKAVAEAVHQTLGAPYGAISVYAVEVPRAHWATGVHTKDEPETAAAQALKPGNEKS</sequence>
<evidence type="ECO:0000256" key="2">
    <source>
        <dbReference type="SAM" id="MobiDB-lite"/>
    </source>
</evidence>
<dbReference type="InterPro" id="IPR004370">
    <property type="entry name" value="4-OT-like_dom"/>
</dbReference>
<dbReference type="Proteomes" id="UP000183529">
    <property type="component" value="Unassembled WGS sequence"/>
</dbReference>
<dbReference type="Pfam" id="PF01361">
    <property type="entry name" value="Tautomerase"/>
    <property type="match status" value="1"/>
</dbReference>
<reference evidence="5 6" key="1">
    <citation type="submission" date="2016-10" db="EMBL/GenBank/DDBJ databases">
        <authorList>
            <person name="Varghese N."/>
            <person name="Submissions S."/>
        </authorList>
    </citation>
    <scope>NUCLEOTIDE SEQUENCE [LARGE SCALE GENOMIC DNA]</scope>
    <source>
        <strain evidence="5 6">LMG 22274</strain>
    </source>
</reference>
<keyword evidence="7" id="KW-1185">Reference proteome</keyword>
<protein>
    <submittedName>
        <fullName evidence="5">4-oxalocrotonate tautomerase</fullName>
    </submittedName>
</protein>
<evidence type="ECO:0000313" key="6">
    <source>
        <dbReference type="Proteomes" id="UP000183529"/>
    </source>
</evidence>
<feature type="region of interest" description="Disordered" evidence="2">
    <location>
        <begin position="54"/>
        <end position="76"/>
    </location>
</feature>
<dbReference type="InterPro" id="IPR014347">
    <property type="entry name" value="Tautomerase/MIF_sf"/>
</dbReference>
<evidence type="ECO:0000256" key="1">
    <source>
        <dbReference type="ARBA" id="ARBA00023235"/>
    </source>
</evidence>
<dbReference type="EMBL" id="QJJV01000035">
    <property type="protein sequence ID" value="PXX06460.1"/>
    <property type="molecule type" value="Genomic_DNA"/>
</dbReference>
<dbReference type="Gene3D" id="3.30.429.10">
    <property type="entry name" value="Macrophage Migration Inhibitory Factor"/>
    <property type="match status" value="1"/>
</dbReference>
<name>A0AAQ1JY75_9BURK</name>
<proteinExistence type="predicted"/>
<dbReference type="EMBL" id="FNZM01000029">
    <property type="protein sequence ID" value="SEK14583.1"/>
    <property type="molecule type" value="Genomic_DNA"/>
</dbReference>
<dbReference type="AlphaFoldDB" id="A0AAQ1JY75"/>
<evidence type="ECO:0000313" key="4">
    <source>
        <dbReference type="EMBL" id="PXX06460.1"/>
    </source>
</evidence>
<dbReference type="RefSeq" id="WP_074987413.1">
    <property type="nucleotide sequence ID" value="NZ_CADFGN010000012.1"/>
</dbReference>
<evidence type="ECO:0000313" key="7">
    <source>
        <dbReference type="Proteomes" id="UP000247515"/>
    </source>
</evidence>
<dbReference type="GO" id="GO:0016853">
    <property type="term" value="F:isomerase activity"/>
    <property type="evidence" value="ECO:0007669"/>
    <property type="project" value="UniProtKB-KW"/>
</dbReference>
<evidence type="ECO:0000259" key="3">
    <source>
        <dbReference type="Pfam" id="PF01361"/>
    </source>
</evidence>
<dbReference type="Proteomes" id="UP000247515">
    <property type="component" value="Unassembled WGS sequence"/>
</dbReference>
<organism evidence="5 6">
    <name type="scientific">Paraburkholderia tropica</name>
    <dbReference type="NCBI Taxonomy" id="92647"/>
    <lineage>
        <taxon>Bacteria</taxon>
        <taxon>Pseudomonadati</taxon>
        <taxon>Pseudomonadota</taxon>
        <taxon>Betaproteobacteria</taxon>
        <taxon>Burkholderiales</taxon>
        <taxon>Burkholderiaceae</taxon>
        <taxon>Paraburkholderia</taxon>
    </lineage>
</organism>
<reference evidence="4 7" key="2">
    <citation type="submission" date="2018-05" db="EMBL/GenBank/DDBJ databases">
        <title>Genomic Encyclopedia of Type Strains, Phase IV (KMG-V): Genome sequencing to study the core and pangenomes of soil and plant-associated prokaryotes.</title>
        <authorList>
            <person name="Whitman W."/>
        </authorList>
    </citation>
    <scope>NUCLEOTIDE SEQUENCE [LARGE SCALE GENOMIC DNA]</scope>
    <source>
        <strain evidence="4 7">SIr-6563</strain>
    </source>
</reference>
<evidence type="ECO:0000313" key="5">
    <source>
        <dbReference type="EMBL" id="SEK14583.1"/>
    </source>
</evidence>
<dbReference type="SUPFAM" id="SSF55331">
    <property type="entry name" value="Tautomerase/MIF"/>
    <property type="match status" value="1"/>
</dbReference>